<evidence type="ECO:0000313" key="4">
    <source>
        <dbReference type="Proteomes" id="UP001328107"/>
    </source>
</evidence>
<feature type="chain" id="PRO_5042889338" description="ShKT domain-containing protein" evidence="1">
    <location>
        <begin position="21"/>
        <end position="218"/>
    </location>
</feature>
<gene>
    <name evidence="3" type="ORF">PMAYCL1PPCAC_16344</name>
</gene>
<feature type="non-terminal residue" evidence="3">
    <location>
        <position position="1"/>
    </location>
</feature>
<comment type="caution">
    <text evidence="3">The sequence shown here is derived from an EMBL/GenBank/DDBJ whole genome shotgun (WGS) entry which is preliminary data.</text>
</comment>
<protein>
    <recommendedName>
        <fullName evidence="2">ShKT domain-containing protein</fullName>
    </recommendedName>
</protein>
<organism evidence="3 4">
    <name type="scientific">Pristionchus mayeri</name>
    <dbReference type="NCBI Taxonomy" id="1317129"/>
    <lineage>
        <taxon>Eukaryota</taxon>
        <taxon>Metazoa</taxon>
        <taxon>Ecdysozoa</taxon>
        <taxon>Nematoda</taxon>
        <taxon>Chromadorea</taxon>
        <taxon>Rhabditida</taxon>
        <taxon>Rhabditina</taxon>
        <taxon>Diplogasteromorpha</taxon>
        <taxon>Diplogasteroidea</taxon>
        <taxon>Neodiplogasteridae</taxon>
        <taxon>Pristionchus</taxon>
    </lineage>
</organism>
<dbReference type="InterPro" id="IPR003582">
    <property type="entry name" value="ShKT_dom"/>
</dbReference>
<dbReference type="PANTHER" id="PTHR46707">
    <property type="entry name" value="PROTEIN CBG07468"/>
    <property type="match status" value="1"/>
</dbReference>
<dbReference type="EMBL" id="BTRK01000004">
    <property type="protein sequence ID" value="GMR46149.1"/>
    <property type="molecule type" value="Genomic_DNA"/>
</dbReference>
<dbReference type="Proteomes" id="UP001328107">
    <property type="component" value="Unassembled WGS sequence"/>
</dbReference>
<dbReference type="AlphaFoldDB" id="A0AAN5CKP3"/>
<proteinExistence type="predicted"/>
<feature type="domain" description="ShKT" evidence="2">
    <location>
        <begin position="83"/>
        <end position="117"/>
    </location>
</feature>
<evidence type="ECO:0000313" key="3">
    <source>
        <dbReference type="EMBL" id="GMR46149.1"/>
    </source>
</evidence>
<dbReference type="Pfam" id="PF01549">
    <property type="entry name" value="ShK"/>
    <property type="match status" value="2"/>
</dbReference>
<sequence>EMPSPLSLALFCAVVGVTAAQCGKSDHPNCAAWNRNSGFCTDASRPLAQRQRYCPVLCGNLNCPIPGKATTTTTVKPGTGAENANCAKWAASTTAPYCVSKATVEQKTLFCPKTCDFEIKPTADCALYLVTDAKLARGTPSSKTAPEKAVASGAVATKTTLARAYAGTGCTVKLFADATPADLAKPAVSLVHLALFLAFFISISHVNNAALSYTCTCV</sequence>
<keyword evidence="1" id="KW-0732">Signal</keyword>
<evidence type="ECO:0000256" key="1">
    <source>
        <dbReference type="SAM" id="SignalP"/>
    </source>
</evidence>
<evidence type="ECO:0000259" key="2">
    <source>
        <dbReference type="Pfam" id="PF01549"/>
    </source>
</evidence>
<keyword evidence="4" id="KW-1185">Reference proteome</keyword>
<accession>A0AAN5CKP3</accession>
<feature type="domain" description="ShKT" evidence="2">
    <location>
        <begin position="26"/>
        <end position="59"/>
    </location>
</feature>
<reference evidence="4" key="1">
    <citation type="submission" date="2022-10" db="EMBL/GenBank/DDBJ databases">
        <title>Genome assembly of Pristionchus species.</title>
        <authorList>
            <person name="Yoshida K."/>
            <person name="Sommer R.J."/>
        </authorList>
    </citation>
    <scope>NUCLEOTIDE SEQUENCE [LARGE SCALE GENOMIC DNA]</scope>
    <source>
        <strain evidence="4">RS5460</strain>
    </source>
</reference>
<name>A0AAN5CKP3_9BILA</name>
<feature type="signal peptide" evidence="1">
    <location>
        <begin position="1"/>
        <end position="20"/>
    </location>
</feature>
<dbReference type="PANTHER" id="PTHR46707:SF1">
    <property type="entry name" value="COEXPRESSED WITH POLYCYSTINS-RELATED"/>
    <property type="match status" value="1"/>
</dbReference>